<feature type="compositionally biased region" description="Low complexity" evidence="1">
    <location>
        <begin position="733"/>
        <end position="748"/>
    </location>
</feature>
<keyword evidence="4" id="KW-1185">Reference proteome</keyword>
<proteinExistence type="predicted"/>
<feature type="compositionally biased region" description="Basic and acidic residues" evidence="1">
    <location>
        <begin position="690"/>
        <end position="700"/>
    </location>
</feature>
<evidence type="ECO:0000313" key="3">
    <source>
        <dbReference type="EMBL" id="GFH49421.1"/>
    </source>
</evidence>
<feature type="region of interest" description="Disordered" evidence="1">
    <location>
        <begin position="77"/>
        <end position="96"/>
    </location>
</feature>
<feature type="transmembrane region" description="Helical" evidence="2">
    <location>
        <begin position="162"/>
        <end position="185"/>
    </location>
</feature>
<name>A0AAD3CNV4_9STRA</name>
<feature type="region of interest" description="Disordered" evidence="1">
    <location>
        <begin position="686"/>
        <end position="755"/>
    </location>
</feature>
<dbReference type="Proteomes" id="UP001054902">
    <property type="component" value="Unassembled WGS sequence"/>
</dbReference>
<gene>
    <name evidence="3" type="ORF">CTEN210_05898</name>
</gene>
<accession>A0AAD3CNV4</accession>
<keyword evidence="2" id="KW-1133">Transmembrane helix</keyword>
<comment type="caution">
    <text evidence="3">The sequence shown here is derived from an EMBL/GenBank/DDBJ whole genome shotgun (WGS) entry which is preliminary data.</text>
</comment>
<organism evidence="3 4">
    <name type="scientific">Chaetoceros tenuissimus</name>
    <dbReference type="NCBI Taxonomy" id="426638"/>
    <lineage>
        <taxon>Eukaryota</taxon>
        <taxon>Sar</taxon>
        <taxon>Stramenopiles</taxon>
        <taxon>Ochrophyta</taxon>
        <taxon>Bacillariophyta</taxon>
        <taxon>Coscinodiscophyceae</taxon>
        <taxon>Chaetocerotophycidae</taxon>
        <taxon>Chaetocerotales</taxon>
        <taxon>Chaetocerotaceae</taxon>
        <taxon>Chaetoceros</taxon>
    </lineage>
</organism>
<feature type="compositionally biased region" description="Polar residues" evidence="1">
    <location>
        <begin position="334"/>
        <end position="344"/>
    </location>
</feature>
<feature type="transmembrane region" description="Helical" evidence="2">
    <location>
        <begin position="216"/>
        <end position="237"/>
    </location>
</feature>
<sequence>MRQVEMQNFIDDDEKKGLLANEDYNNLTWPKTKPSSPPKASTGHLERKSSERKFNNSFNMNISPLASLFQPYKREDSHSRSYDDLNGLDSNGRKRSRSMDLTTLHEQFDDDDIQDHIDQFLSTLDRFEDEFDQQAYEELIPLNIRMALENQIFGWNHLYSAFLGHVLMPLASYTMTYWIVTIFLLKGTNCEKRFGATCAMHKVYQFSENSDKYEPMFGLSMLTFRYIRIALSLWSAFSTFRTIRRRRKVWLHHQATEYFRNNTTAHFDMEQVDRETLLGKLRTRVKTRKEKYLNRRIMRKIQKAQNRFEKRERRRTEFYDGSAEYEGDHHRRVQTLSQRGVSSRSKGDETTITDEDSYESSSFALMSARSEDDTDTFFDQYELYKSKGKDEYERDHGDDDSKTHFYGHTMPAFAMQSIAQDQIRFRNGVIENVAYAHGGFFGAAPFMLANPHWINILRQLMPDVYVEISRRVVHTPVPQLIHWAENNPVVAAYGTAHELEYFGKVPTLEWDVFLDPHLVQRVETVLEARDTFLQSVALKSRRIRTALGHKRQERRYTDRMENVAALLEKEDEKKILHFYNTEIDKRVVLLLEHILIAHGNLSQLSLEQTGYLKRYNFSRVKHTRRTLGGGIYLKHWILTYTEALKLSTEYDGDGVEIDDTSMMSEESAMASSRSINTASTRSMALSSALKKVDSNEREDAPLLNGNHNDMHPINEQNSEDDDTDDVISPLIDTSISSSKPGTPSGSPSREIKPSTSFNDLAMAAVSSSSITESMATLKRITDCEAPLGLILDVKSRHVPKRVWALVLDALRNMGARVEGIATFFQEDIRDMSKYCITPVNEIVFFHSAGDLQKACHEGLIRKGDRVFFNAGSLFWNYPGGRQDLFKNAFGNVCTFRFDAEDVKRRYKFQPYARVKTDESKHEEKKKRIKYDDIQIIDDDSGDRIRYLEGSSSTIQQYKEQYDLSIGVYVQEFAIDERSMDLLVKYFNMYQSVYNLGFSWGGVNGVTVRGIQPGRFTSTDGFWNQRYIGERWQENLYPPERMQ</sequence>
<feature type="region of interest" description="Disordered" evidence="1">
    <location>
        <begin position="329"/>
        <end position="358"/>
    </location>
</feature>
<evidence type="ECO:0000313" key="4">
    <source>
        <dbReference type="Proteomes" id="UP001054902"/>
    </source>
</evidence>
<evidence type="ECO:0000256" key="1">
    <source>
        <dbReference type="SAM" id="MobiDB-lite"/>
    </source>
</evidence>
<reference evidence="3 4" key="1">
    <citation type="journal article" date="2021" name="Sci. Rep.">
        <title>The genome of the diatom Chaetoceros tenuissimus carries an ancient integrated fragment of an extant virus.</title>
        <authorList>
            <person name="Hongo Y."/>
            <person name="Kimura K."/>
            <person name="Takaki Y."/>
            <person name="Yoshida Y."/>
            <person name="Baba S."/>
            <person name="Kobayashi G."/>
            <person name="Nagasaki K."/>
            <person name="Hano T."/>
            <person name="Tomaru Y."/>
        </authorList>
    </citation>
    <scope>NUCLEOTIDE SEQUENCE [LARGE SCALE GENOMIC DNA]</scope>
    <source>
        <strain evidence="3 4">NIES-3715</strain>
    </source>
</reference>
<keyword evidence="2" id="KW-0472">Membrane</keyword>
<keyword evidence="2" id="KW-0812">Transmembrane</keyword>
<dbReference type="EMBL" id="BLLK01000038">
    <property type="protein sequence ID" value="GFH49421.1"/>
    <property type="molecule type" value="Genomic_DNA"/>
</dbReference>
<protein>
    <submittedName>
        <fullName evidence="3">Uncharacterized protein</fullName>
    </submittedName>
</protein>
<feature type="region of interest" description="Disordered" evidence="1">
    <location>
        <begin position="1"/>
        <end position="57"/>
    </location>
</feature>
<feature type="compositionally biased region" description="Low complexity" evidence="1">
    <location>
        <begin position="28"/>
        <end position="42"/>
    </location>
</feature>
<evidence type="ECO:0000256" key="2">
    <source>
        <dbReference type="SAM" id="Phobius"/>
    </source>
</evidence>
<dbReference type="AlphaFoldDB" id="A0AAD3CNV4"/>
<feature type="compositionally biased region" description="Basic and acidic residues" evidence="1">
    <location>
        <begin position="44"/>
        <end position="54"/>
    </location>
</feature>